<evidence type="ECO:0000256" key="7">
    <source>
        <dbReference type="SAM" id="Phobius"/>
    </source>
</evidence>
<evidence type="ECO:0000256" key="6">
    <source>
        <dbReference type="SAM" id="MobiDB-lite"/>
    </source>
</evidence>
<reference evidence="8 9" key="1">
    <citation type="submission" date="2024-07" db="EMBL/GenBank/DDBJ databases">
        <title>Section-level genome sequencing and comparative genomics of Aspergillus sections Usti and Cavernicolus.</title>
        <authorList>
            <consortium name="Lawrence Berkeley National Laboratory"/>
            <person name="Nybo J.L."/>
            <person name="Vesth T.C."/>
            <person name="Theobald S."/>
            <person name="Frisvad J.C."/>
            <person name="Larsen T.O."/>
            <person name="Kjaerboelling I."/>
            <person name="Rothschild-Mancinelli K."/>
            <person name="Lyhne E.K."/>
            <person name="Kogle M.E."/>
            <person name="Barry K."/>
            <person name="Clum A."/>
            <person name="Na H."/>
            <person name="Ledsgaard L."/>
            <person name="Lin J."/>
            <person name="Lipzen A."/>
            <person name="Kuo A."/>
            <person name="Riley R."/>
            <person name="Mondo S."/>
            <person name="Labutti K."/>
            <person name="Haridas S."/>
            <person name="Pangalinan J."/>
            <person name="Salamov A.A."/>
            <person name="Simmons B.A."/>
            <person name="Magnuson J.K."/>
            <person name="Chen J."/>
            <person name="Drula E."/>
            <person name="Henrissat B."/>
            <person name="Wiebenga A."/>
            <person name="Lubbers R.J."/>
            <person name="Gomes A.C."/>
            <person name="Macurrencykelacurrency M.R."/>
            <person name="Stajich J."/>
            <person name="Grigoriev I.V."/>
            <person name="Mortensen U.H."/>
            <person name="De Vries R.P."/>
            <person name="Baker S.E."/>
            <person name="Andersen M.R."/>
        </authorList>
    </citation>
    <scope>NUCLEOTIDE SEQUENCE [LARGE SCALE GENOMIC DNA]</scope>
    <source>
        <strain evidence="8 9">CBS 449.75</strain>
    </source>
</reference>
<dbReference type="GeneID" id="98146844"/>
<feature type="transmembrane region" description="Helical" evidence="7">
    <location>
        <begin position="166"/>
        <end position="186"/>
    </location>
</feature>
<feature type="transmembrane region" description="Helical" evidence="7">
    <location>
        <begin position="374"/>
        <end position="396"/>
    </location>
</feature>
<protein>
    <submittedName>
        <fullName evidence="8">Amino acid/polyamine transporter I</fullName>
    </submittedName>
</protein>
<feature type="transmembrane region" description="Helical" evidence="7">
    <location>
        <begin position="346"/>
        <end position="368"/>
    </location>
</feature>
<evidence type="ECO:0000256" key="4">
    <source>
        <dbReference type="ARBA" id="ARBA00022989"/>
    </source>
</evidence>
<feature type="transmembrane region" description="Helical" evidence="7">
    <location>
        <begin position="136"/>
        <end position="154"/>
    </location>
</feature>
<evidence type="ECO:0000313" key="9">
    <source>
        <dbReference type="Proteomes" id="UP001610432"/>
    </source>
</evidence>
<dbReference type="Pfam" id="PF13520">
    <property type="entry name" value="AA_permease_2"/>
    <property type="match status" value="1"/>
</dbReference>
<name>A0ABR4L913_9EURO</name>
<evidence type="ECO:0000313" key="8">
    <source>
        <dbReference type="EMBL" id="KAL2859962.1"/>
    </source>
</evidence>
<keyword evidence="2" id="KW-0813">Transport</keyword>
<feature type="transmembrane region" description="Helical" evidence="7">
    <location>
        <begin position="464"/>
        <end position="483"/>
    </location>
</feature>
<gene>
    <name evidence="8" type="ORF">BJX67DRAFT_375921</name>
</gene>
<dbReference type="PANTHER" id="PTHR45649">
    <property type="entry name" value="AMINO-ACID PERMEASE BAT1"/>
    <property type="match status" value="1"/>
</dbReference>
<comment type="caution">
    <text evidence="8">The sequence shown here is derived from an EMBL/GenBank/DDBJ whole genome shotgun (WGS) entry which is preliminary data.</text>
</comment>
<dbReference type="EMBL" id="JBFXLQ010000092">
    <property type="protein sequence ID" value="KAL2859962.1"/>
    <property type="molecule type" value="Genomic_DNA"/>
</dbReference>
<feature type="region of interest" description="Disordered" evidence="6">
    <location>
        <begin position="1"/>
        <end position="24"/>
    </location>
</feature>
<dbReference type="InterPro" id="IPR002293">
    <property type="entry name" value="AA/rel_permease1"/>
</dbReference>
<keyword evidence="9" id="KW-1185">Reference proteome</keyword>
<feature type="transmembrane region" description="Helical" evidence="7">
    <location>
        <begin position="47"/>
        <end position="71"/>
    </location>
</feature>
<evidence type="ECO:0000256" key="5">
    <source>
        <dbReference type="ARBA" id="ARBA00023136"/>
    </source>
</evidence>
<accession>A0ABR4L913</accession>
<evidence type="ECO:0000256" key="3">
    <source>
        <dbReference type="ARBA" id="ARBA00022692"/>
    </source>
</evidence>
<keyword evidence="4 7" id="KW-1133">Transmembrane helix</keyword>
<organism evidence="8 9">
    <name type="scientific">Aspergillus lucknowensis</name>
    <dbReference type="NCBI Taxonomy" id="176173"/>
    <lineage>
        <taxon>Eukaryota</taxon>
        <taxon>Fungi</taxon>
        <taxon>Dikarya</taxon>
        <taxon>Ascomycota</taxon>
        <taxon>Pezizomycotina</taxon>
        <taxon>Eurotiomycetes</taxon>
        <taxon>Eurotiomycetidae</taxon>
        <taxon>Eurotiales</taxon>
        <taxon>Aspergillaceae</taxon>
        <taxon>Aspergillus</taxon>
        <taxon>Aspergillus subgen. Nidulantes</taxon>
    </lineage>
</organism>
<keyword evidence="3 7" id="KW-0812">Transmembrane</keyword>
<evidence type="ECO:0000256" key="1">
    <source>
        <dbReference type="ARBA" id="ARBA00004141"/>
    </source>
</evidence>
<dbReference type="PANTHER" id="PTHR45649:SF1">
    <property type="entry name" value="TRANSPORTER, PUTATIVE (EUROFUNG)-RELATED"/>
    <property type="match status" value="1"/>
</dbReference>
<sequence length="497" mass="53017">MEKPELQPSTHPGRYTPTDPTRPRDDLELARIGKAPALKAGGPAGAIYGYLLVWLGSLCTMATLSELVSMAPTSGGQYHWVAILAPASCSKFLCFTTGWLIILGWLGALSSGAYLASSQILGFVAITRPSFEPQPYQIMLLYWAYIMFATTVNIGAGSLLPKFEGIVLILHVVGFIVFLVPLAYLGDHASAKDVFTTFRNGGDWPSMGLSFFVGMLGATFAFTGCDAAIHMTEETKNATSVIPLSIMISIGLNGLMGLGILLVALFSVTNTDHVLNSPTGYPFIQMLLDATNSIPASIAIASIIPITGVATAAGNLAAASRMVWAFARDHGCPKSWRVHEVDSRAIPLYSISIVAGAAVLLSLIILASGAALNAVVSLTVSSLFLSYLLATGLLLYHRLRGVIGRYNQSVILSNTTQTPLTWGPFHIPHGGGIVVNLVTVCYLAIAVFFSFWPPASHVTPLSMNWATVPTFATGIFSSLYYFCVAKRTFTGPVVEVR</sequence>
<dbReference type="RefSeq" id="XP_070880518.1">
    <property type="nucleotide sequence ID" value="XM_071031772.1"/>
</dbReference>
<feature type="transmembrane region" description="Helical" evidence="7">
    <location>
        <begin position="206"/>
        <end position="229"/>
    </location>
</feature>
<feature type="transmembrane region" description="Helical" evidence="7">
    <location>
        <begin position="296"/>
        <end position="318"/>
    </location>
</feature>
<feature type="transmembrane region" description="Helical" evidence="7">
    <location>
        <begin position="433"/>
        <end position="452"/>
    </location>
</feature>
<proteinExistence type="predicted"/>
<dbReference type="Gene3D" id="1.20.1740.10">
    <property type="entry name" value="Amino acid/polyamine transporter I"/>
    <property type="match status" value="1"/>
</dbReference>
<feature type="transmembrane region" description="Helical" evidence="7">
    <location>
        <begin position="241"/>
        <end position="268"/>
    </location>
</feature>
<keyword evidence="5 7" id="KW-0472">Membrane</keyword>
<comment type="subcellular location">
    <subcellularLocation>
        <location evidence="1">Membrane</location>
        <topology evidence="1">Multi-pass membrane protein</topology>
    </subcellularLocation>
</comment>
<evidence type="ECO:0000256" key="2">
    <source>
        <dbReference type="ARBA" id="ARBA00022448"/>
    </source>
</evidence>
<dbReference type="Proteomes" id="UP001610432">
    <property type="component" value="Unassembled WGS sequence"/>
</dbReference>